<evidence type="ECO:0000313" key="1">
    <source>
        <dbReference type="EnsemblPlants" id="AET5Gv20797200.1"/>
    </source>
</evidence>
<reference evidence="2" key="1">
    <citation type="journal article" date="2014" name="Science">
        <title>Ancient hybridizations among the ancestral genomes of bread wheat.</title>
        <authorList>
            <consortium name="International Wheat Genome Sequencing Consortium,"/>
            <person name="Marcussen T."/>
            <person name="Sandve S.R."/>
            <person name="Heier L."/>
            <person name="Spannagl M."/>
            <person name="Pfeifer M."/>
            <person name="Jakobsen K.S."/>
            <person name="Wulff B.B."/>
            <person name="Steuernagel B."/>
            <person name="Mayer K.F."/>
            <person name="Olsen O.A."/>
        </authorList>
    </citation>
    <scope>NUCLEOTIDE SEQUENCE [LARGE SCALE GENOMIC DNA]</scope>
    <source>
        <strain evidence="2">cv. AL8/78</strain>
    </source>
</reference>
<dbReference type="Proteomes" id="UP000015105">
    <property type="component" value="Chromosome 5D"/>
</dbReference>
<dbReference type="PANTHER" id="PTHR33116:SF86">
    <property type="entry name" value="REVERSE TRANSCRIPTASE DOMAIN-CONTAINING PROTEIN"/>
    <property type="match status" value="1"/>
</dbReference>
<name>A0A453LIN7_AEGTS</name>
<dbReference type="Gramene" id="AET5Gv20797200.1">
    <property type="protein sequence ID" value="AET5Gv20797200.1"/>
    <property type="gene ID" value="AET5Gv20797200"/>
</dbReference>
<dbReference type="EnsemblPlants" id="AET5Gv20797200.1">
    <property type="protein sequence ID" value="AET5Gv20797200.1"/>
    <property type="gene ID" value="AET5Gv20797200"/>
</dbReference>
<sequence>EGLSCLLKSRSESSNMSGLQVAPSSPKVNHLLFADDSLLFFKANSMGATEVNLVLDRYCQASGQRINYNKSSVYFSKGVPDSIRTEVKTVLQVPNETLNEKYLGMPSDIGSSKSGAFKYLKDRLWSKCKGGLRAQCLQQAKRFW</sequence>
<reference evidence="1" key="3">
    <citation type="journal article" date="2017" name="Nature">
        <title>Genome sequence of the progenitor of the wheat D genome Aegilops tauschii.</title>
        <authorList>
            <person name="Luo M.C."/>
            <person name="Gu Y.Q."/>
            <person name="Puiu D."/>
            <person name="Wang H."/>
            <person name="Twardziok S.O."/>
            <person name="Deal K.R."/>
            <person name="Huo N."/>
            <person name="Zhu T."/>
            <person name="Wang L."/>
            <person name="Wang Y."/>
            <person name="McGuire P.E."/>
            <person name="Liu S."/>
            <person name="Long H."/>
            <person name="Ramasamy R.K."/>
            <person name="Rodriguez J.C."/>
            <person name="Van S.L."/>
            <person name="Yuan L."/>
            <person name="Wang Z."/>
            <person name="Xia Z."/>
            <person name="Xiao L."/>
            <person name="Anderson O.D."/>
            <person name="Ouyang S."/>
            <person name="Liang Y."/>
            <person name="Zimin A.V."/>
            <person name="Pertea G."/>
            <person name="Qi P."/>
            <person name="Bennetzen J.L."/>
            <person name="Dai X."/>
            <person name="Dawson M.W."/>
            <person name="Muller H.G."/>
            <person name="Kugler K."/>
            <person name="Rivarola-Duarte L."/>
            <person name="Spannagl M."/>
            <person name="Mayer K.F.X."/>
            <person name="Lu F.H."/>
            <person name="Bevan M.W."/>
            <person name="Leroy P."/>
            <person name="Li P."/>
            <person name="You F.M."/>
            <person name="Sun Q."/>
            <person name="Liu Z."/>
            <person name="Lyons E."/>
            <person name="Wicker T."/>
            <person name="Salzberg S.L."/>
            <person name="Devos K.M."/>
            <person name="Dvorak J."/>
        </authorList>
    </citation>
    <scope>NUCLEOTIDE SEQUENCE [LARGE SCALE GENOMIC DNA]</scope>
    <source>
        <strain evidence="1">cv. AL8/78</strain>
    </source>
</reference>
<reference evidence="2" key="2">
    <citation type="journal article" date="2017" name="Nat. Plants">
        <title>The Aegilops tauschii genome reveals multiple impacts of transposons.</title>
        <authorList>
            <person name="Zhao G."/>
            <person name="Zou C."/>
            <person name="Li K."/>
            <person name="Wang K."/>
            <person name="Li T."/>
            <person name="Gao L."/>
            <person name="Zhang X."/>
            <person name="Wang H."/>
            <person name="Yang Z."/>
            <person name="Liu X."/>
            <person name="Jiang W."/>
            <person name="Mao L."/>
            <person name="Kong X."/>
            <person name="Jiao Y."/>
            <person name="Jia J."/>
        </authorList>
    </citation>
    <scope>NUCLEOTIDE SEQUENCE [LARGE SCALE GENOMIC DNA]</scope>
    <source>
        <strain evidence="2">cv. AL8/78</strain>
    </source>
</reference>
<evidence type="ECO:0000313" key="2">
    <source>
        <dbReference type="Proteomes" id="UP000015105"/>
    </source>
</evidence>
<protein>
    <recommendedName>
        <fullName evidence="3">Reverse transcriptase domain-containing protein</fullName>
    </recommendedName>
</protein>
<dbReference type="PANTHER" id="PTHR33116">
    <property type="entry name" value="REVERSE TRANSCRIPTASE ZINC-BINDING DOMAIN-CONTAINING PROTEIN-RELATED-RELATED"/>
    <property type="match status" value="1"/>
</dbReference>
<reference evidence="1" key="4">
    <citation type="submission" date="2019-03" db="UniProtKB">
        <authorList>
            <consortium name="EnsemblPlants"/>
        </authorList>
    </citation>
    <scope>IDENTIFICATION</scope>
</reference>
<dbReference type="AlphaFoldDB" id="A0A453LIN7"/>
<organism evidence="1 2">
    <name type="scientific">Aegilops tauschii subsp. strangulata</name>
    <name type="common">Goatgrass</name>
    <dbReference type="NCBI Taxonomy" id="200361"/>
    <lineage>
        <taxon>Eukaryota</taxon>
        <taxon>Viridiplantae</taxon>
        <taxon>Streptophyta</taxon>
        <taxon>Embryophyta</taxon>
        <taxon>Tracheophyta</taxon>
        <taxon>Spermatophyta</taxon>
        <taxon>Magnoliopsida</taxon>
        <taxon>Liliopsida</taxon>
        <taxon>Poales</taxon>
        <taxon>Poaceae</taxon>
        <taxon>BOP clade</taxon>
        <taxon>Pooideae</taxon>
        <taxon>Triticodae</taxon>
        <taxon>Triticeae</taxon>
        <taxon>Triticinae</taxon>
        <taxon>Aegilops</taxon>
    </lineage>
</organism>
<evidence type="ECO:0008006" key="3">
    <source>
        <dbReference type="Google" id="ProtNLM"/>
    </source>
</evidence>
<keyword evidence="2" id="KW-1185">Reference proteome</keyword>
<accession>A0A453LIN7</accession>
<proteinExistence type="predicted"/>
<reference evidence="1" key="5">
    <citation type="journal article" date="2021" name="G3 (Bethesda)">
        <title>Aegilops tauschii genome assembly Aet v5.0 features greater sequence contiguity and improved annotation.</title>
        <authorList>
            <person name="Wang L."/>
            <person name="Zhu T."/>
            <person name="Rodriguez J.C."/>
            <person name="Deal K.R."/>
            <person name="Dubcovsky J."/>
            <person name="McGuire P.E."/>
            <person name="Lux T."/>
            <person name="Spannagl M."/>
            <person name="Mayer K.F.X."/>
            <person name="Baldrich P."/>
            <person name="Meyers B.C."/>
            <person name="Huo N."/>
            <person name="Gu Y.Q."/>
            <person name="Zhou H."/>
            <person name="Devos K.M."/>
            <person name="Bennetzen J.L."/>
            <person name="Unver T."/>
            <person name="Budak H."/>
            <person name="Gulick P.J."/>
            <person name="Galiba G."/>
            <person name="Kalapos B."/>
            <person name="Nelson D.R."/>
            <person name="Li P."/>
            <person name="You F.M."/>
            <person name="Luo M.C."/>
            <person name="Dvorak J."/>
        </authorList>
    </citation>
    <scope>NUCLEOTIDE SEQUENCE [LARGE SCALE GENOMIC DNA]</scope>
    <source>
        <strain evidence="1">cv. AL8/78</strain>
    </source>
</reference>